<dbReference type="Proteomes" id="UP000647587">
    <property type="component" value="Unassembled WGS sequence"/>
</dbReference>
<sequence length="176" mass="19356">MGLIGHLQGESPMTPSASVAQRFVPALRIANLTRRVYVADLPTWILEVFRQLDDLTGSRRAGGHLVIYHGAVNTDNDGPAEVCTPFTGSLTVPEGVSVREEPAHHEAFMTLTRAQFEFPNILLAYDATCAFAQAHGRSSFLSLREVYCQVDGEASRAEDLVDDVAWPFIPARREES</sequence>
<organism evidence="1 2">
    <name type="scientific">Deinococcus malanensis</name>
    <dbReference type="NCBI Taxonomy" id="1706855"/>
    <lineage>
        <taxon>Bacteria</taxon>
        <taxon>Thermotogati</taxon>
        <taxon>Deinococcota</taxon>
        <taxon>Deinococci</taxon>
        <taxon>Deinococcales</taxon>
        <taxon>Deinococcaceae</taxon>
        <taxon>Deinococcus</taxon>
    </lineage>
</organism>
<dbReference type="InterPro" id="IPR011256">
    <property type="entry name" value="Reg_factor_effector_dom_sf"/>
</dbReference>
<dbReference type="EMBL" id="BMPP01000024">
    <property type="protein sequence ID" value="GGK40883.1"/>
    <property type="molecule type" value="Genomic_DNA"/>
</dbReference>
<keyword evidence="2" id="KW-1185">Reference proteome</keyword>
<reference evidence="2" key="1">
    <citation type="journal article" date="2019" name="Int. J. Syst. Evol. Microbiol.">
        <title>The Global Catalogue of Microorganisms (GCM) 10K type strain sequencing project: providing services to taxonomists for standard genome sequencing and annotation.</title>
        <authorList>
            <consortium name="The Broad Institute Genomics Platform"/>
            <consortium name="The Broad Institute Genome Sequencing Center for Infectious Disease"/>
            <person name="Wu L."/>
            <person name="Ma J."/>
        </authorList>
    </citation>
    <scope>NUCLEOTIDE SEQUENCE [LARGE SCALE GENOMIC DNA]</scope>
    <source>
        <strain evidence="2">JCM 30331</strain>
    </source>
</reference>
<protein>
    <recommendedName>
        <fullName evidence="3">Bacterial transcription activator effector binding domain-containing protein</fullName>
    </recommendedName>
</protein>
<dbReference type="Gene3D" id="3.20.80.10">
    <property type="entry name" value="Regulatory factor, effector binding domain"/>
    <property type="match status" value="1"/>
</dbReference>
<accession>A0ABQ2F4F0</accession>
<proteinExistence type="predicted"/>
<evidence type="ECO:0000313" key="2">
    <source>
        <dbReference type="Proteomes" id="UP000647587"/>
    </source>
</evidence>
<name>A0ABQ2F4F0_9DEIO</name>
<gene>
    <name evidence="1" type="ORF">GCM10008955_38340</name>
</gene>
<evidence type="ECO:0008006" key="3">
    <source>
        <dbReference type="Google" id="ProtNLM"/>
    </source>
</evidence>
<evidence type="ECO:0000313" key="1">
    <source>
        <dbReference type="EMBL" id="GGK40883.1"/>
    </source>
</evidence>
<comment type="caution">
    <text evidence="1">The sequence shown here is derived from an EMBL/GenBank/DDBJ whole genome shotgun (WGS) entry which is preliminary data.</text>
</comment>